<evidence type="ECO:0000313" key="3">
    <source>
        <dbReference type="Proteomes" id="UP001314261"/>
    </source>
</evidence>
<organism evidence="2 3">
    <name type="scientific">Fructobacillus fructosus</name>
    <dbReference type="NCBI Taxonomy" id="1631"/>
    <lineage>
        <taxon>Bacteria</taxon>
        <taxon>Bacillati</taxon>
        <taxon>Bacillota</taxon>
        <taxon>Bacilli</taxon>
        <taxon>Lactobacillales</taxon>
        <taxon>Lactobacillaceae</taxon>
        <taxon>Fructobacillus</taxon>
    </lineage>
</organism>
<dbReference type="EMBL" id="CAUZLR010000006">
    <property type="protein sequence ID" value="CAK1244900.1"/>
    <property type="molecule type" value="Genomic_DNA"/>
</dbReference>
<feature type="transmembrane region" description="Helical" evidence="1">
    <location>
        <begin position="20"/>
        <end position="38"/>
    </location>
</feature>
<dbReference type="Proteomes" id="UP001314261">
    <property type="component" value="Unassembled WGS sequence"/>
</dbReference>
<comment type="caution">
    <text evidence="2">The sequence shown here is derived from an EMBL/GenBank/DDBJ whole genome shotgun (WGS) entry which is preliminary data.</text>
</comment>
<name>A0ABN9YTQ7_9LACO</name>
<keyword evidence="1" id="KW-1133">Transmembrane helix</keyword>
<keyword evidence="1" id="KW-0472">Membrane</keyword>
<evidence type="ECO:0000313" key="2">
    <source>
        <dbReference type="EMBL" id="CAK1244900.1"/>
    </source>
</evidence>
<sequence length="158" mass="18733">MFYIIFIEDSISYIFRHPTVFAALIAVIGTFVTVFYGYKNTTLQRKKKEEAINFLNKKRDAAAEFLALCQNYSELDKKGKKKATEQKLELQKKYYFLKITYGSDNNNNCNEVTKSNKKIQDKIDVVYQRLFKEDEELLKLSEMFEENSFLVWEKDIKD</sequence>
<evidence type="ECO:0000256" key="1">
    <source>
        <dbReference type="SAM" id="Phobius"/>
    </source>
</evidence>
<accession>A0ABN9YTQ7</accession>
<protein>
    <submittedName>
        <fullName evidence="2">Uncharacterized protein</fullName>
    </submittedName>
</protein>
<keyword evidence="3" id="KW-1185">Reference proteome</keyword>
<dbReference type="RefSeq" id="WP_187753504.1">
    <property type="nucleotide sequence ID" value="NZ_CAUZLK010000002.1"/>
</dbReference>
<gene>
    <name evidence="2" type="ORF">R54839_PPFHFPJH_01070</name>
</gene>
<keyword evidence="1" id="KW-0812">Transmembrane</keyword>
<reference evidence="2 3" key="1">
    <citation type="submission" date="2023-10" db="EMBL/GenBank/DDBJ databases">
        <authorList>
            <person name="Botero Cardona J."/>
        </authorList>
    </citation>
    <scope>NUCLEOTIDE SEQUENCE [LARGE SCALE GENOMIC DNA]</scope>
    <source>
        <strain evidence="2 3">R-54839</strain>
    </source>
</reference>
<proteinExistence type="predicted"/>